<proteinExistence type="predicted"/>
<dbReference type="OrthoDB" id="3419705at2"/>
<evidence type="ECO:0000313" key="3">
    <source>
        <dbReference type="EMBL" id="WSC17553.1"/>
    </source>
</evidence>
<dbReference type="CDD" id="cd08861">
    <property type="entry name" value="OtcD1_ARO-CYC_like"/>
    <property type="match status" value="2"/>
</dbReference>
<reference evidence="2 5" key="2">
    <citation type="submission" date="2022-10" db="EMBL/GenBank/DDBJ databases">
        <title>The complete genomes of actinobacterial strains from the NBC collection.</title>
        <authorList>
            <person name="Joergensen T.S."/>
            <person name="Alvarez Arevalo M."/>
            <person name="Sterndorff E.B."/>
            <person name="Faurdal D."/>
            <person name="Vuksanovic O."/>
            <person name="Mourched A.-S."/>
            <person name="Charusanti P."/>
            <person name="Shaw S."/>
            <person name="Blin K."/>
            <person name="Weber T."/>
        </authorList>
    </citation>
    <scope>NUCLEOTIDE SEQUENCE [LARGE SCALE GENOMIC DNA]</scope>
    <source>
        <strain evidence="2 5">NBC 01769</strain>
    </source>
</reference>
<dbReference type="InterPro" id="IPR023393">
    <property type="entry name" value="START-like_dom_sf"/>
</dbReference>
<reference evidence="1 4" key="1">
    <citation type="submission" date="2019-06" db="EMBL/GenBank/DDBJ databases">
        <title>Sequencing the genomes of 1000 actinobacteria strains.</title>
        <authorList>
            <person name="Klenk H.-P."/>
        </authorList>
    </citation>
    <scope>NUCLEOTIDE SEQUENCE [LARGE SCALE GENOMIC DNA]</scope>
    <source>
        <strain evidence="1 4">DSM 42059</strain>
    </source>
</reference>
<name>A0A561TYF6_9ACTN</name>
<sequence>MTEHVIHRTEHTIDVDAPAERVYALVADITRWPETFPPTVHAEVVERTGDLELIRLWATANGTAKTWTSRREHDAGKLTVTFRQERSQHPVGGMGGAWAVEPLTETTSRVRLLHDFHAATDDPADLEWIQQAVDRNSDFELQALRTSAEATGPDRLITFEDTVHVDGQGKDVYDFLNEAQLWQERLPHVGRVQLDEDVPGLQILEMDTRAKDGSTHTTRSVRVCTPATTIVYKQIVLPALMTLHTGRWLIEERDSGGVAVTSRHTVRINTENITKVLGADATPETAAAFVQSALSTNSLATLGLAKAHAEALTGQGGGAES</sequence>
<keyword evidence="5" id="KW-1185">Reference proteome</keyword>
<protein>
    <submittedName>
        <fullName evidence="1 2">Aromatase</fullName>
    </submittedName>
</protein>
<evidence type="ECO:0000313" key="4">
    <source>
        <dbReference type="Proteomes" id="UP000318186"/>
    </source>
</evidence>
<dbReference type="EMBL" id="CP109114">
    <property type="protein sequence ID" value="WSC11558.1"/>
    <property type="molecule type" value="Genomic_DNA"/>
</dbReference>
<dbReference type="Proteomes" id="UP001330827">
    <property type="component" value="Chromosome"/>
</dbReference>
<gene>
    <name evidence="1" type="ORF">FHX80_12456</name>
    <name evidence="2" type="ORF">OIE64_00805</name>
    <name evidence="3" type="ORF">OIE64_35235</name>
</gene>
<evidence type="ECO:0000313" key="2">
    <source>
        <dbReference type="EMBL" id="WSC11558.1"/>
    </source>
</evidence>
<organism evidence="1 4">
    <name type="scientific">Streptomyces brevispora</name>
    <dbReference type="NCBI Taxonomy" id="887462"/>
    <lineage>
        <taxon>Bacteria</taxon>
        <taxon>Bacillati</taxon>
        <taxon>Actinomycetota</taxon>
        <taxon>Actinomycetes</taxon>
        <taxon>Kitasatosporales</taxon>
        <taxon>Streptomycetaceae</taxon>
        <taxon>Streptomyces</taxon>
    </lineage>
</organism>
<dbReference type="AlphaFoldDB" id="A0A561TYF6"/>
<dbReference type="RefSeq" id="WP_145767957.1">
    <property type="nucleotide sequence ID" value="NZ_CP109114.1"/>
</dbReference>
<dbReference type="Pfam" id="PF10604">
    <property type="entry name" value="Polyketide_cyc2"/>
    <property type="match status" value="1"/>
</dbReference>
<evidence type="ECO:0000313" key="5">
    <source>
        <dbReference type="Proteomes" id="UP001330827"/>
    </source>
</evidence>
<dbReference type="SUPFAM" id="SSF55961">
    <property type="entry name" value="Bet v1-like"/>
    <property type="match status" value="2"/>
</dbReference>
<dbReference type="Proteomes" id="UP000318186">
    <property type="component" value="Unassembled WGS sequence"/>
</dbReference>
<dbReference type="EMBL" id="VIWW01000002">
    <property type="protein sequence ID" value="TWF92137.1"/>
    <property type="molecule type" value="Genomic_DNA"/>
</dbReference>
<evidence type="ECO:0000313" key="1">
    <source>
        <dbReference type="EMBL" id="TWF92137.1"/>
    </source>
</evidence>
<accession>A0A561TYF6</accession>
<dbReference type="EMBL" id="CP109114">
    <property type="protein sequence ID" value="WSC17553.1"/>
    <property type="molecule type" value="Genomic_DNA"/>
</dbReference>
<dbReference type="Gene3D" id="3.30.530.20">
    <property type="match status" value="2"/>
</dbReference>
<dbReference type="InterPro" id="IPR019587">
    <property type="entry name" value="Polyketide_cyclase/dehydratase"/>
</dbReference>